<dbReference type="PANTHER" id="PTHR31817:SF0">
    <property type="entry name" value="CHROMOSOME UNDETERMINED SCAFFOLD_67, WHOLE GENOME SHOTGUN SEQUENCE"/>
    <property type="match status" value="1"/>
</dbReference>
<reference evidence="5 6" key="1">
    <citation type="journal article" date="2016" name="Int. J. Syst. Evol. Microbiol.">
        <title>Ensifer glycinis sp. nov., an novel rhizobial species associated with Glycine spp.</title>
        <authorList>
            <person name="Yan H."/>
            <person name="Yan J."/>
            <person name="Sui X.H."/>
            <person name="Wang E.T."/>
            <person name="Chen W.X."/>
            <person name="Zhang X.X."/>
            <person name="Chen W.F."/>
        </authorList>
    </citation>
    <scope>NUCLEOTIDE SEQUENCE [LARGE SCALE GENOMIC DNA]</scope>
    <source>
        <strain evidence="5 6">CCBAU 23380</strain>
    </source>
</reference>
<evidence type="ECO:0000256" key="1">
    <source>
        <dbReference type="ARBA" id="ARBA00001947"/>
    </source>
</evidence>
<keyword evidence="6" id="KW-1185">Reference proteome</keyword>
<evidence type="ECO:0000256" key="4">
    <source>
        <dbReference type="ARBA" id="ARBA00023049"/>
    </source>
</evidence>
<dbReference type="Pfam" id="PF08014">
    <property type="entry name" value="MATCAP"/>
    <property type="match status" value="1"/>
</dbReference>
<evidence type="ECO:0008006" key="7">
    <source>
        <dbReference type="Google" id="ProtNLM"/>
    </source>
</evidence>
<dbReference type="NCBIfam" id="TIGR02421">
    <property type="entry name" value="QEGLA"/>
    <property type="match status" value="1"/>
</dbReference>
<keyword evidence="2" id="KW-0645">Protease</keyword>
<dbReference type="GO" id="GO:0006508">
    <property type="term" value="P:proteolysis"/>
    <property type="evidence" value="ECO:0007669"/>
    <property type="project" value="UniProtKB-KW"/>
</dbReference>
<dbReference type="PANTHER" id="PTHR31817">
    <property type="match status" value="1"/>
</dbReference>
<comment type="cofactor">
    <cofactor evidence="1">
        <name>Zn(2+)</name>
        <dbReference type="ChEBI" id="CHEBI:29105"/>
    </cofactor>
</comment>
<dbReference type="GO" id="GO:0080164">
    <property type="term" value="P:regulation of nitric oxide metabolic process"/>
    <property type="evidence" value="ECO:0007669"/>
    <property type="project" value="TreeGrafter"/>
</dbReference>
<sequence length="632" mass="69083">MKPASACTSAVPDDPDWLTDVVAAIEAGKAVRKELPNGGRLHVDRALPFLCIHVAGQDSAPVAREITQANASYLIAPDAATATPIVSAVGALLDRRFGAFMVLEMGELARDELLTDKAPFLPPFTIEVTTGKKGPIRAAAQAFIAAIEAIQVKFRTPRVEFHEWPEGRRTADEALEVPFPLMRVRFAPVYRQRDSGKIFPELRERLIASIFDAGLHAFAAFAKSTKGLTISTHRALGRKAFIDAVVRTDRSIDEIASAFDFLLAVTPINAEAAWNEFAASDYARAPRFLYRPLTLQVEAAKRKLFSIPFEHLEDPVLYQLYREKQQELDLQLSILSARETAKFIEFGRALYGPIEAGLLRAAKDVLARINKTTGKAGGSSPAPVECADCDFVERRAREMIAEYARRCSDFAARVEVRDDLPPGLLVSGHRLLIALSTTMPVDRVEAILSHEIGVHLLTYFNGSAQGLRLFRSGLAGYEGMQEGLAVFAEFLAGGMTSERLRLIAARVVACAAMLDGASLPEAYRLLAHEHGLPQADAFNVVLRVYRGGGLVKDAIYLRGLLQLLDHLANGGALEPFWMGKIAASHFGVMQELSARGLLGGPAVRPMFLDHPKAPMRLERARSGMTPLDLLDN</sequence>
<keyword evidence="3" id="KW-0378">Hydrolase</keyword>
<dbReference type="InterPro" id="IPR012656">
    <property type="entry name" value="CHP02421_QEGLA"/>
</dbReference>
<accession>A0A178XZP7</accession>
<dbReference type="AlphaFoldDB" id="A0A178XZP7"/>
<evidence type="ECO:0000313" key="5">
    <source>
        <dbReference type="EMBL" id="OAP39955.1"/>
    </source>
</evidence>
<name>A0A178XZP7_9HYPH</name>
<evidence type="ECO:0000313" key="6">
    <source>
        <dbReference type="Proteomes" id="UP000094025"/>
    </source>
</evidence>
<evidence type="ECO:0000256" key="2">
    <source>
        <dbReference type="ARBA" id="ARBA00022670"/>
    </source>
</evidence>
<keyword evidence="4" id="KW-0482">Metalloprotease</keyword>
<dbReference type="RefSeq" id="WP_064242093.1">
    <property type="nucleotide sequence ID" value="NZ_LPUX01000055.1"/>
</dbReference>
<proteinExistence type="predicted"/>
<evidence type="ECO:0000256" key="3">
    <source>
        <dbReference type="ARBA" id="ARBA00022801"/>
    </source>
</evidence>
<dbReference type="Proteomes" id="UP000094025">
    <property type="component" value="Unassembled WGS sequence"/>
</dbReference>
<dbReference type="STRING" id="1472378.AU381_10455"/>
<protein>
    <recommendedName>
        <fullName evidence="7">Flavohemoglobin expression-modulating QEGLA motif protein</fullName>
    </recommendedName>
</protein>
<dbReference type="OrthoDB" id="9785840at2"/>
<dbReference type="EMBL" id="LPUX01000055">
    <property type="protein sequence ID" value="OAP39955.1"/>
    <property type="molecule type" value="Genomic_DNA"/>
</dbReference>
<dbReference type="InterPro" id="IPR012548">
    <property type="entry name" value="MATCAP"/>
</dbReference>
<organism evidence="5 6">
    <name type="scientific">Sinorhizobium glycinis</name>
    <dbReference type="NCBI Taxonomy" id="1472378"/>
    <lineage>
        <taxon>Bacteria</taxon>
        <taxon>Pseudomonadati</taxon>
        <taxon>Pseudomonadota</taxon>
        <taxon>Alphaproteobacteria</taxon>
        <taxon>Hyphomicrobiales</taxon>
        <taxon>Rhizobiaceae</taxon>
        <taxon>Sinorhizobium/Ensifer group</taxon>
        <taxon>Sinorhizobium</taxon>
    </lineage>
</organism>
<dbReference type="SMART" id="SM01154">
    <property type="entry name" value="DUF1704"/>
    <property type="match status" value="1"/>
</dbReference>
<gene>
    <name evidence="5" type="ORF">AU381_10455</name>
</gene>
<dbReference type="GO" id="GO:0008237">
    <property type="term" value="F:metallopeptidase activity"/>
    <property type="evidence" value="ECO:0007669"/>
    <property type="project" value="UniProtKB-KW"/>
</dbReference>
<comment type="caution">
    <text evidence="5">The sequence shown here is derived from an EMBL/GenBank/DDBJ whole genome shotgun (WGS) entry which is preliminary data.</text>
</comment>